<dbReference type="SUPFAM" id="SSF53686">
    <property type="entry name" value="Tryptophan synthase beta subunit-like PLP-dependent enzymes"/>
    <property type="match status" value="1"/>
</dbReference>
<dbReference type="Proteomes" id="UP000230423">
    <property type="component" value="Unassembled WGS sequence"/>
</dbReference>
<reference evidence="2 3" key="1">
    <citation type="submission" date="2015-09" db="EMBL/GenBank/DDBJ databases">
        <title>Draft genome of the parasitic nematode Teladorsagia circumcincta isolate WARC Sus (inbred).</title>
        <authorList>
            <person name="Mitreva M."/>
        </authorList>
    </citation>
    <scope>NUCLEOTIDE SEQUENCE [LARGE SCALE GENOMIC DNA]</scope>
    <source>
        <strain evidence="2 3">S</strain>
    </source>
</reference>
<evidence type="ECO:0000313" key="2">
    <source>
        <dbReference type="EMBL" id="PIO61745.1"/>
    </source>
</evidence>
<evidence type="ECO:0000313" key="3">
    <source>
        <dbReference type="Proteomes" id="UP000230423"/>
    </source>
</evidence>
<dbReference type="PANTHER" id="PTHR10314">
    <property type="entry name" value="CYSTATHIONINE BETA-SYNTHASE"/>
    <property type="match status" value="1"/>
</dbReference>
<dbReference type="Gene3D" id="3.40.50.1100">
    <property type="match status" value="2"/>
</dbReference>
<dbReference type="OrthoDB" id="5858943at2759"/>
<feature type="domain" description="Tryptophan synthase beta chain-like PALP" evidence="1">
    <location>
        <begin position="1"/>
        <end position="84"/>
    </location>
</feature>
<dbReference type="AlphaFoldDB" id="A0A2G9TUZ6"/>
<dbReference type="InterPro" id="IPR036052">
    <property type="entry name" value="TrpB-like_PALP_sf"/>
</dbReference>
<dbReference type="InterPro" id="IPR001926">
    <property type="entry name" value="TrpB-like_PALP"/>
</dbReference>
<accession>A0A2G9TUZ6</accession>
<proteinExistence type="predicted"/>
<dbReference type="Pfam" id="PF00291">
    <property type="entry name" value="PALP"/>
    <property type="match status" value="1"/>
</dbReference>
<name>A0A2G9TUZ6_TELCI</name>
<evidence type="ECO:0000259" key="1">
    <source>
        <dbReference type="Pfam" id="PF00291"/>
    </source>
</evidence>
<dbReference type="InterPro" id="IPR050214">
    <property type="entry name" value="Cys_Synth/Cystath_Beta-Synth"/>
</dbReference>
<sequence length="92" mass="10142">MPSSMSVERRALLKAYGAEVVLTDPAVAVRGAIERAEELAKVIPNAFIPNQFSNPANPEAHYLTTGPEIWKQTDGKVYEMIACLSRIMCHLL</sequence>
<protein>
    <recommendedName>
        <fullName evidence="1">Tryptophan synthase beta chain-like PALP domain-containing protein</fullName>
    </recommendedName>
</protein>
<organism evidence="2 3">
    <name type="scientific">Teladorsagia circumcincta</name>
    <name type="common">Brown stomach worm</name>
    <name type="synonym">Ostertagia circumcincta</name>
    <dbReference type="NCBI Taxonomy" id="45464"/>
    <lineage>
        <taxon>Eukaryota</taxon>
        <taxon>Metazoa</taxon>
        <taxon>Ecdysozoa</taxon>
        <taxon>Nematoda</taxon>
        <taxon>Chromadorea</taxon>
        <taxon>Rhabditida</taxon>
        <taxon>Rhabditina</taxon>
        <taxon>Rhabditomorpha</taxon>
        <taxon>Strongyloidea</taxon>
        <taxon>Trichostrongylidae</taxon>
        <taxon>Teladorsagia</taxon>
    </lineage>
</organism>
<dbReference type="EMBL" id="KZ353081">
    <property type="protein sequence ID" value="PIO61745.1"/>
    <property type="molecule type" value="Genomic_DNA"/>
</dbReference>
<keyword evidence="3" id="KW-1185">Reference proteome</keyword>
<gene>
    <name evidence="2" type="ORF">TELCIR_16722</name>
</gene>
<dbReference type="GO" id="GO:0019344">
    <property type="term" value="P:cysteine biosynthetic process"/>
    <property type="evidence" value="ECO:0007669"/>
    <property type="project" value="UniProtKB-ARBA"/>
</dbReference>